<comment type="similarity">
    <text evidence="2">Belongs to the ABC transporter superfamily.</text>
</comment>
<dbReference type="RefSeq" id="WP_307292581.1">
    <property type="nucleotide sequence ID" value="NZ_JAUSXV010000001.1"/>
</dbReference>
<dbReference type="PANTHER" id="PTHR43297:SF14">
    <property type="entry name" value="ATPASE AAA-TYPE CORE DOMAIN-CONTAINING PROTEIN"/>
    <property type="match status" value="1"/>
</dbReference>
<keyword evidence="5" id="KW-0997">Cell inner membrane</keyword>
<evidence type="ECO:0000256" key="2">
    <source>
        <dbReference type="ARBA" id="ARBA00005417"/>
    </source>
</evidence>
<dbReference type="InterPro" id="IPR050388">
    <property type="entry name" value="ABC_Ni/Peptide_Import"/>
</dbReference>
<dbReference type="EMBL" id="JAUSXV010000001">
    <property type="protein sequence ID" value="MDQ0646014.1"/>
    <property type="molecule type" value="Genomic_DNA"/>
</dbReference>
<name>A0AAW8ET37_9MICO</name>
<dbReference type="SUPFAM" id="SSF52540">
    <property type="entry name" value="P-loop containing nucleoside triphosphate hydrolases"/>
    <property type="match status" value="1"/>
</dbReference>
<keyword evidence="6" id="KW-0547">Nucleotide-binding</keyword>
<sequence>MSLLEVAGLTVTAGGRRLVDDVSFTVAAGERVGVIGESGSGKSVTSLAITGLLGGGLETSGSVLLDGTQVIGAPDRMLRPLRGPVASLLFQEPLTALDPLMRVERQIAEPIRRHLGLRGAALQQAVLGALNDVSLPDPRIARAFPHELSGGQRQRVATAIALAASPKLLIADEPTTALDVTVQDEILTLLERLVAERDMALLFISHDLAVVARMTQRVVVMRRGEAVEQGPITEILGDPQHPYAQGLVASARALDSALDAPATPGVVR</sequence>
<comment type="subcellular location">
    <subcellularLocation>
        <location evidence="1">Cell membrane</location>
        <topology evidence="1">Peripheral membrane protein</topology>
    </subcellularLocation>
</comment>
<dbReference type="Proteomes" id="UP001244427">
    <property type="component" value="Unassembled WGS sequence"/>
</dbReference>
<keyword evidence="9" id="KW-0472">Membrane</keyword>
<evidence type="ECO:0000256" key="5">
    <source>
        <dbReference type="ARBA" id="ARBA00022519"/>
    </source>
</evidence>
<proteinExistence type="inferred from homology"/>
<dbReference type="Gene3D" id="3.40.50.300">
    <property type="entry name" value="P-loop containing nucleotide triphosphate hydrolases"/>
    <property type="match status" value="1"/>
</dbReference>
<feature type="domain" description="ABC transporter" evidence="10">
    <location>
        <begin position="4"/>
        <end position="248"/>
    </location>
</feature>
<evidence type="ECO:0000256" key="3">
    <source>
        <dbReference type="ARBA" id="ARBA00022448"/>
    </source>
</evidence>
<dbReference type="GO" id="GO:0005524">
    <property type="term" value="F:ATP binding"/>
    <property type="evidence" value="ECO:0007669"/>
    <property type="project" value="UniProtKB-KW"/>
</dbReference>
<evidence type="ECO:0000313" key="11">
    <source>
        <dbReference type="EMBL" id="MDQ0646014.1"/>
    </source>
</evidence>
<keyword evidence="12" id="KW-1185">Reference proteome</keyword>
<dbReference type="GO" id="GO:0005886">
    <property type="term" value="C:plasma membrane"/>
    <property type="evidence" value="ECO:0007669"/>
    <property type="project" value="UniProtKB-SubCell"/>
</dbReference>
<evidence type="ECO:0000313" key="12">
    <source>
        <dbReference type="Proteomes" id="UP001244427"/>
    </source>
</evidence>
<dbReference type="Pfam" id="PF00005">
    <property type="entry name" value="ABC_tran"/>
    <property type="match status" value="1"/>
</dbReference>
<keyword evidence="7 11" id="KW-0067">ATP-binding</keyword>
<dbReference type="AlphaFoldDB" id="A0AAW8ET37"/>
<dbReference type="CDD" id="cd03257">
    <property type="entry name" value="ABC_NikE_OppD_transporters"/>
    <property type="match status" value="1"/>
</dbReference>
<accession>A0AAW8ET37</accession>
<dbReference type="PANTHER" id="PTHR43297">
    <property type="entry name" value="OLIGOPEPTIDE TRANSPORT ATP-BINDING PROTEIN APPD"/>
    <property type="match status" value="1"/>
</dbReference>
<dbReference type="InterPro" id="IPR003439">
    <property type="entry name" value="ABC_transporter-like_ATP-bd"/>
</dbReference>
<evidence type="ECO:0000256" key="6">
    <source>
        <dbReference type="ARBA" id="ARBA00022741"/>
    </source>
</evidence>
<dbReference type="InterPro" id="IPR027417">
    <property type="entry name" value="P-loop_NTPase"/>
</dbReference>
<evidence type="ECO:0000256" key="8">
    <source>
        <dbReference type="ARBA" id="ARBA00022967"/>
    </source>
</evidence>
<evidence type="ECO:0000256" key="1">
    <source>
        <dbReference type="ARBA" id="ARBA00004202"/>
    </source>
</evidence>
<keyword evidence="3" id="KW-0813">Transport</keyword>
<organism evidence="11 12">
    <name type="scientific">Microbacterium natoriense</name>
    <dbReference type="NCBI Taxonomy" id="284570"/>
    <lineage>
        <taxon>Bacteria</taxon>
        <taxon>Bacillati</taxon>
        <taxon>Actinomycetota</taxon>
        <taxon>Actinomycetes</taxon>
        <taxon>Micrococcales</taxon>
        <taxon>Microbacteriaceae</taxon>
        <taxon>Microbacterium</taxon>
    </lineage>
</organism>
<comment type="caution">
    <text evidence="11">The sequence shown here is derived from an EMBL/GenBank/DDBJ whole genome shotgun (WGS) entry which is preliminary data.</text>
</comment>
<dbReference type="PROSITE" id="PS50893">
    <property type="entry name" value="ABC_TRANSPORTER_2"/>
    <property type="match status" value="1"/>
</dbReference>
<gene>
    <name evidence="11" type="ORF">QFZ53_000210</name>
</gene>
<keyword evidence="8" id="KW-1278">Translocase</keyword>
<keyword evidence="4" id="KW-1003">Cell membrane</keyword>
<evidence type="ECO:0000256" key="4">
    <source>
        <dbReference type="ARBA" id="ARBA00022475"/>
    </source>
</evidence>
<evidence type="ECO:0000259" key="10">
    <source>
        <dbReference type="PROSITE" id="PS50893"/>
    </source>
</evidence>
<protein>
    <submittedName>
        <fullName evidence="11">Peptide/nickel transport system ATP-binding protein</fullName>
    </submittedName>
</protein>
<dbReference type="InterPro" id="IPR003593">
    <property type="entry name" value="AAA+_ATPase"/>
</dbReference>
<reference evidence="11 12" key="1">
    <citation type="submission" date="2023-07" db="EMBL/GenBank/DDBJ databases">
        <title>Comparative genomics of wheat-associated soil bacteria to identify genetic determinants of phenazine resistance.</title>
        <authorList>
            <person name="Mouncey N."/>
        </authorList>
    </citation>
    <scope>NUCLEOTIDE SEQUENCE [LARGE SCALE GENOMIC DNA]</scope>
    <source>
        <strain evidence="11 12">W4I9-1</strain>
    </source>
</reference>
<evidence type="ECO:0000256" key="9">
    <source>
        <dbReference type="ARBA" id="ARBA00023136"/>
    </source>
</evidence>
<evidence type="ECO:0000256" key="7">
    <source>
        <dbReference type="ARBA" id="ARBA00022840"/>
    </source>
</evidence>
<dbReference type="GO" id="GO:0016887">
    <property type="term" value="F:ATP hydrolysis activity"/>
    <property type="evidence" value="ECO:0007669"/>
    <property type="project" value="InterPro"/>
</dbReference>
<dbReference type="SMART" id="SM00382">
    <property type="entry name" value="AAA"/>
    <property type="match status" value="1"/>
</dbReference>